<dbReference type="OrthoDB" id="5296287at2759"/>
<keyword evidence="5" id="KW-0539">Nucleus</keyword>
<reference evidence="9" key="2">
    <citation type="journal article" date="2009" name="Fungal Genet. Biol.">
        <title>The 2008 update of the Aspergillus nidulans genome annotation: a community effort.</title>
        <authorList>
            <person name="Wortman J.R."/>
            <person name="Gilsenan J.M."/>
            <person name="Joardar V."/>
            <person name="Deegan J."/>
            <person name="Clutterbuck J."/>
            <person name="Andersen M.R."/>
            <person name="Archer D."/>
            <person name="Bencina M."/>
            <person name="Braus G."/>
            <person name="Coutinho P."/>
            <person name="von Dohren H."/>
            <person name="Doonan J."/>
            <person name="Driessen A.J."/>
            <person name="Durek P."/>
            <person name="Espeso E."/>
            <person name="Fekete E."/>
            <person name="Flipphi M."/>
            <person name="Estrada C.G."/>
            <person name="Geysens S."/>
            <person name="Goldman G."/>
            <person name="de Groot P.W."/>
            <person name="Hansen K."/>
            <person name="Harris S.D."/>
            <person name="Heinekamp T."/>
            <person name="Helmstaedt K."/>
            <person name="Henrissat B."/>
            <person name="Hofmann G."/>
            <person name="Homan T."/>
            <person name="Horio T."/>
            <person name="Horiuchi H."/>
            <person name="James S."/>
            <person name="Jones M."/>
            <person name="Karaffa L."/>
            <person name="Karanyi Z."/>
            <person name="Kato M."/>
            <person name="Keller N."/>
            <person name="Kelly D.E."/>
            <person name="Kiel J.A."/>
            <person name="Kim J.M."/>
            <person name="van der Klei I.J."/>
            <person name="Klis F.M."/>
            <person name="Kovalchuk A."/>
            <person name="Krasevec N."/>
            <person name="Kubicek C.P."/>
            <person name="Liu B."/>
            <person name="Maccabe A."/>
            <person name="Meyer V."/>
            <person name="Mirabito P."/>
            <person name="Miskei M."/>
            <person name="Mos M."/>
            <person name="Mullins J."/>
            <person name="Nelson D.R."/>
            <person name="Nielsen J."/>
            <person name="Oakley B.R."/>
            <person name="Osmani S.A."/>
            <person name="Pakula T."/>
            <person name="Paszewski A."/>
            <person name="Paulsen I."/>
            <person name="Pilsyk S."/>
            <person name="Pocsi I."/>
            <person name="Punt P.J."/>
            <person name="Ram A.F."/>
            <person name="Ren Q."/>
            <person name="Robellet X."/>
            <person name="Robson G."/>
            <person name="Seiboth B."/>
            <person name="van Solingen P."/>
            <person name="Specht T."/>
            <person name="Sun J."/>
            <person name="Taheri-Talesh N."/>
            <person name="Takeshita N."/>
            <person name="Ussery D."/>
            <person name="vanKuyk P.A."/>
            <person name="Visser H."/>
            <person name="van de Vondervoort P.J."/>
            <person name="de Vries R.P."/>
            <person name="Walton J."/>
            <person name="Xiang X."/>
            <person name="Xiong Y."/>
            <person name="Zeng A.P."/>
            <person name="Brandt B.W."/>
            <person name="Cornell M.J."/>
            <person name="van den Hondel C.A."/>
            <person name="Visser J."/>
            <person name="Oliver S.G."/>
            <person name="Turner G."/>
        </authorList>
    </citation>
    <scope>GENOME REANNOTATION</scope>
    <source>
        <strain evidence="9">FGSC A4 / ATCC 38163 / CBS 112.46 / NRRL 194 / M139</strain>
    </source>
</reference>
<gene>
    <name evidence="8" type="ORF">ANIA_04972</name>
</gene>
<accession>C8V8Z9</accession>
<dbReference type="InterPro" id="IPR053230">
    <property type="entry name" value="Trans_reg_galc"/>
</dbReference>
<dbReference type="Proteomes" id="UP000000560">
    <property type="component" value="Chromosome III"/>
</dbReference>
<organism evidence="8 9">
    <name type="scientific">Emericella nidulans (strain FGSC A4 / ATCC 38163 / CBS 112.46 / NRRL 194 / M139)</name>
    <name type="common">Aspergillus nidulans</name>
    <dbReference type="NCBI Taxonomy" id="227321"/>
    <lineage>
        <taxon>Eukaryota</taxon>
        <taxon>Fungi</taxon>
        <taxon>Dikarya</taxon>
        <taxon>Ascomycota</taxon>
        <taxon>Pezizomycotina</taxon>
        <taxon>Eurotiomycetes</taxon>
        <taxon>Eurotiomycetidae</taxon>
        <taxon>Eurotiales</taxon>
        <taxon>Aspergillaceae</taxon>
        <taxon>Aspergillus</taxon>
        <taxon>Aspergillus subgen. Nidulantes</taxon>
    </lineage>
</organism>
<evidence type="ECO:0000256" key="6">
    <source>
        <dbReference type="SAM" id="MobiDB-lite"/>
    </source>
</evidence>
<feature type="region of interest" description="Disordered" evidence="6">
    <location>
        <begin position="166"/>
        <end position="199"/>
    </location>
</feature>
<dbReference type="Pfam" id="PF04082">
    <property type="entry name" value="Fungal_trans"/>
    <property type="match status" value="1"/>
</dbReference>
<evidence type="ECO:0000256" key="1">
    <source>
        <dbReference type="ARBA" id="ARBA00022723"/>
    </source>
</evidence>
<dbReference type="AlphaFoldDB" id="C8V8Z9"/>
<evidence type="ECO:0000256" key="2">
    <source>
        <dbReference type="ARBA" id="ARBA00023015"/>
    </source>
</evidence>
<dbReference type="Pfam" id="PF00172">
    <property type="entry name" value="Zn_clus"/>
    <property type="match status" value="1"/>
</dbReference>
<feature type="compositionally biased region" description="Polar residues" evidence="6">
    <location>
        <begin position="804"/>
        <end position="847"/>
    </location>
</feature>
<proteinExistence type="predicted"/>
<evidence type="ECO:0000313" key="8">
    <source>
        <dbReference type="EMBL" id="CBF76366.1"/>
    </source>
</evidence>
<dbReference type="PROSITE" id="PS50048">
    <property type="entry name" value="ZN2_CY6_FUNGAL_2"/>
    <property type="match status" value="1"/>
</dbReference>
<dbReference type="Gene3D" id="4.10.240.10">
    <property type="entry name" value="Zn(2)-C6 fungal-type DNA-binding domain"/>
    <property type="match status" value="1"/>
</dbReference>
<keyword evidence="9" id="KW-1185">Reference proteome</keyword>
<keyword evidence="1" id="KW-0479">Metal-binding</keyword>
<evidence type="ECO:0000256" key="4">
    <source>
        <dbReference type="ARBA" id="ARBA00023163"/>
    </source>
</evidence>
<dbReference type="CDD" id="cd12148">
    <property type="entry name" value="fungal_TF_MHR"/>
    <property type="match status" value="1"/>
</dbReference>
<name>C8V8Z9_EMENI</name>
<dbReference type="GeneID" id="2872766"/>
<feature type="region of interest" description="Disordered" evidence="6">
    <location>
        <begin position="1"/>
        <end position="65"/>
    </location>
</feature>
<keyword evidence="2" id="KW-0805">Transcription regulation</keyword>
<dbReference type="RefSeq" id="XP_050467579.1">
    <property type="nucleotide sequence ID" value="XM_050611562.1"/>
</dbReference>
<dbReference type="HOGENOM" id="CLU_011910_0_0_1"/>
<feature type="compositionally biased region" description="Polar residues" evidence="6">
    <location>
        <begin position="771"/>
        <end position="790"/>
    </location>
</feature>
<feature type="domain" description="Zn(2)-C6 fungal-type" evidence="7">
    <location>
        <begin position="86"/>
        <end position="116"/>
    </location>
</feature>
<evidence type="ECO:0000256" key="5">
    <source>
        <dbReference type="ARBA" id="ARBA00023242"/>
    </source>
</evidence>
<keyword evidence="3" id="KW-0238">DNA-binding</keyword>
<dbReference type="EMBL" id="BN001303">
    <property type="protein sequence ID" value="CBF76366.1"/>
    <property type="molecule type" value="Genomic_DNA"/>
</dbReference>
<dbReference type="InterPro" id="IPR001138">
    <property type="entry name" value="Zn2Cys6_DnaBD"/>
</dbReference>
<evidence type="ECO:0000313" key="9">
    <source>
        <dbReference type="Proteomes" id="UP000000560"/>
    </source>
</evidence>
<dbReference type="eggNOG" id="ENOG502RZ6G">
    <property type="taxonomic scope" value="Eukaryota"/>
</dbReference>
<dbReference type="InterPro" id="IPR007219">
    <property type="entry name" value="XnlR_reg_dom"/>
</dbReference>
<dbReference type="PANTHER" id="PTHR47654">
    <property type="entry name" value="ZN(II)2CYS6 TRANSCRIPTION FACTOR (EUROFUNG)-RELATED"/>
    <property type="match status" value="1"/>
</dbReference>
<sequence>MERPSGLPQPDAGRRSGQPPLQPQSNSHPNIIPVSKPPSLPGVSLYNPRGAPHSAVTTGKKHMSSKVAIPRQKSAAPRYSRRVPLACETCRVRKTKCSGDTPICRQCLELRVECRYPVSWRERTKGQISKLSAKSDDYEKLLREISQIVDGRAAERIRYTLDKYSESGAEQHNDQPSANSDPASGIDEGIDPEVESLPSSIGSLDAIDRVDEDLNRSPNAQATGYMGKNSEVTWLQRLGREADNRARNLSGLAEPRPDRELSIHSVNYHLDDVDITPPGPVHLYWMPPRNIADKLFEDYLDTVHPVFPIISRSLFSAQYRNFFDNSARPGDKWLAILNLIFAISSSHAHLMQASWRGVGRDHFVYLARARALSMNSDTLFSHPDLQQVQVEALTAFYLLATNQINRAWRIASLALRSGISLGLNLRNTSEVTPDTSKEARYRVWWCLYTLEHMLGTMTGRVTGISDGVCTTPMPLPVDEDRFNDPAAAELLSSLELRQERVELALASCYVRQMPQNVRRNREPNDAGKSADVARLQSLPPSTALFFLYYVDLAVISQEIFNRIYSLDCILTPWGEIEDRMTELRSRIEYWLSNLPEAYDWTRGNQQNLELLRGSLCLAFLYYSVRITLGRPCLCRRDVRSSESPGESTAFSHAISVSVLESAQRLIALIPDMPDASRIYLLCPWWCILHYLMQATTVLLLEISFGSVHLPAEEKSILEAAKKGIRWLFAMSEFSLASRRAWELCDRNLRQLADAGGSTIDMSDMPTADYQFDTNNKQQNHSQHPHVNSRPPVTTAVTQFPTLASTPSFHISPPNNNHKQGQSPSSQHQMTALALQQSHTAPLTQSSRNEGRLHFPYDATTSAGFSNDIYFPYDPITGEFIRSFFPNSNEEESWEH</sequence>
<keyword evidence="4" id="KW-0804">Transcription</keyword>
<dbReference type="PROSITE" id="PS00463">
    <property type="entry name" value="ZN2_CY6_FUNGAL_1"/>
    <property type="match status" value="1"/>
</dbReference>
<feature type="region of interest" description="Disordered" evidence="6">
    <location>
        <begin position="756"/>
        <end position="790"/>
    </location>
</feature>
<dbReference type="CDD" id="cd00067">
    <property type="entry name" value="GAL4"/>
    <property type="match status" value="1"/>
</dbReference>
<dbReference type="InterPro" id="IPR036864">
    <property type="entry name" value="Zn2-C6_fun-type_DNA-bd_sf"/>
</dbReference>
<dbReference type="OMA" id="HAVNYHL"/>
<reference evidence="9" key="1">
    <citation type="journal article" date="2005" name="Nature">
        <title>Sequencing of Aspergillus nidulans and comparative analysis with A. fumigatus and A. oryzae.</title>
        <authorList>
            <person name="Galagan J.E."/>
            <person name="Calvo S.E."/>
            <person name="Cuomo C."/>
            <person name="Ma L.J."/>
            <person name="Wortman J.R."/>
            <person name="Batzoglou S."/>
            <person name="Lee S.I."/>
            <person name="Basturkmen M."/>
            <person name="Spevak C.C."/>
            <person name="Clutterbuck J."/>
            <person name="Kapitonov V."/>
            <person name="Jurka J."/>
            <person name="Scazzocchio C."/>
            <person name="Farman M."/>
            <person name="Butler J."/>
            <person name="Purcell S."/>
            <person name="Harris S."/>
            <person name="Braus G.H."/>
            <person name="Draht O."/>
            <person name="Busch S."/>
            <person name="D'Enfert C."/>
            <person name="Bouchier C."/>
            <person name="Goldman G.H."/>
            <person name="Bell-Pedersen D."/>
            <person name="Griffiths-Jones S."/>
            <person name="Doonan J.H."/>
            <person name="Yu J."/>
            <person name="Vienken K."/>
            <person name="Pain A."/>
            <person name="Freitag M."/>
            <person name="Selker E.U."/>
            <person name="Archer D.B."/>
            <person name="Penalva M.A."/>
            <person name="Oakley B.R."/>
            <person name="Momany M."/>
            <person name="Tanaka T."/>
            <person name="Kumagai T."/>
            <person name="Asai K."/>
            <person name="Machida M."/>
            <person name="Nierman W.C."/>
            <person name="Denning D.W."/>
            <person name="Caddick M."/>
            <person name="Hynes M."/>
            <person name="Paoletti M."/>
            <person name="Fischer R."/>
            <person name="Miller B."/>
            <person name="Dyer P."/>
            <person name="Sachs M.S."/>
            <person name="Osmani S.A."/>
            <person name="Birren B.W."/>
        </authorList>
    </citation>
    <scope>NUCLEOTIDE SEQUENCE [LARGE SCALE GENOMIC DNA]</scope>
    <source>
        <strain evidence="9">FGSC A4 / ATCC 38163 / CBS 112.46 / NRRL 194 / M139</strain>
    </source>
</reference>
<protein>
    <submittedName>
        <fullName evidence="8">Zn(II)2Cys6 transcription factor (Eurofung)</fullName>
    </submittedName>
</protein>
<dbReference type="SMART" id="SM00066">
    <property type="entry name" value="GAL4"/>
    <property type="match status" value="1"/>
</dbReference>
<feature type="region of interest" description="Disordered" evidence="6">
    <location>
        <begin position="804"/>
        <end position="849"/>
    </location>
</feature>
<dbReference type="GO" id="GO:0008270">
    <property type="term" value="F:zinc ion binding"/>
    <property type="evidence" value="ECO:0007669"/>
    <property type="project" value="InterPro"/>
</dbReference>
<dbReference type="GO" id="GO:0003677">
    <property type="term" value="F:DNA binding"/>
    <property type="evidence" value="ECO:0007669"/>
    <property type="project" value="UniProtKB-KW"/>
</dbReference>
<dbReference type="VEuPathDB" id="FungiDB:AN4972"/>
<dbReference type="SUPFAM" id="SSF57701">
    <property type="entry name" value="Zn2/Cys6 DNA-binding domain"/>
    <property type="match status" value="1"/>
</dbReference>
<dbReference type="SMART" id="SM00906">
    <property type="entry name" value="Fungal_trans"/>
    <property type="match status" value="1"/>
</dbReference>
<dbReference type="GO" id="GO:0000981">
    <property type="term" value="F:DNA-binding transcription factor activity, RNA polymerase II-specific"/>
    <property type="evidence" value="ECO:0007669"/>
    <property type="project" value="InterPro"/>
</dbReference>
<evidence type="ECO:0000256" key="3">
    <source>
        <dbReference type="ARBA" id="ARBA00023125"/>
    </source>
</evidence>
<dbReference type="KEGG" id="ani:ANIA_04972"/>
<dbReference type="InParanoid" id="C8V8Z9"/>
<dbReference type="PANTHER" id="PTHR47654:SF3">
    <property type="entry name" value="ZN(II)2CYS6 TRANSCRIPTION FACTOR (EUROFUNG)"/>
    <property type="match status" value="1"/>
</dbReference>
<evidence type="ECO:0000259" key="7">
    <source>
        <dbReference type="PROSITE" id="PS50048"/>
    </source>
</evidence>
<dbReference type="GO" id="GO:0006351">
    <property type="term" value="P:DNA-templated transcription"/>
    <property type="evidence" value="ECO:0007669"/>
    <property type="project" value="InterPro"/>
</dbReference>